<dbReference type="EMBL" id="GU371926">
    <property type="protein sequence ID" value="ADL13940.1"/>
    <property type="molecule type" value="Genomic_DNA"/>
</dbReference>
<dbReference type="InterPro" id="IPR028056">
    <property type="entry name" value="Colicin_M"/>
</dbReference>
<dbReference type="Gene3D" id="3.30.450.400">
    <property type="entry name" value="Colicin M, catalytic domain"/>
    <property type="match status" value="1"/>
</dbReference>
<dbReference type="Pfam" id="PF14859">
    <property type="entry name" value="Colicin_M"/>
    <property type="match status" value="1"/>
</dbReference>
<reference evidence="1" key="1">
    <citation type="journal article" date="2010" name="PLoS ONE">
        <title>Complete nucleotide sequence of CTX-M-15-plasmids from clinical Escherichia coli isolates: insertional events of transposons and insertion sequences.</title>
        <authorList>
            <person name="Smet A."/>
            <person name="Van Nieuwerburgh F."/>
            <person name="Vandekerckhove T.T."/>
            <person name="Martel A."/>
            <person name="Deforce D."/>
            <person name="Butaye P."/>
            <person name="Haesebrouck F."/>
        </authorList>
    </citation>
    <scope>NUCLEOTIDE SEQUENCE</scope>
    <source>
        <strain evidence="1">B24</strain>
        <plasmid evidence="1">pEC_B24</plasmid>
    </source>
</reference>
<keyword evidence="1" id="KW-0614">Plasmid</keyword>
<sequence>MLLTYKELCMETLTVHAPSPSTNLPSYGNGAFSLSAPHVPGAGPLLVQVVYSFFQSPNMCLQALTQLEDYIKKHGASNPLTLQIISTNIGYFCNADRNLVLHPGISVYDAYHFAKPAPSQYDYRSMNMKQMSGNVTTPIVALAHYLWGNGAERSVNIANIGLKISPMKINQIKDIIKSGVVGTFPVSTKFTHATGDYNVITGAYLGNITLKTEGTLTISANGSWTYNGVVRSYDDKYDFNASTHRGIIGESLTRLGAMFSGKEYQILLPGEIHIKESGKR</sequence>
<dbReference type="AlphaFoldDB" id="D9Z4Z0"/>
<evidence type="ECO:0000313" key="1">
    <source>
        <dbReference type="EMBL" id="ADL13940.1"/>
    </source>
</evidence>
<name>D9Z4Z0_ECOLX</name>
<gene>
    <name evidence="1" type="primary">cma</name>
</gene>
<geneLocation type="plasmid" evidence="1">
    <name>pEC_B24</name>
</geneLocation>
<proteinExistence type="predicted"/>
<protein>
    <submittedName>
        <fullName evidence="1">Cma</fullName>
    </submittedName>
</protein>
<dbReference type="Gene3D" id="1.20.1440.280">
    <property type="match status" value="1"/>
</dbReference>
<organism evidence="1">
    <name type="scientific">Escherichia coli</name>
    <dbReference type="NCBI Taxonomy" id="562"/>
    <lineage>
        <taxon>Bacteria</taxon>
        <taxon>Pseudomonadati</taxon>
        <taxon>Pseudomonadota</taxon>
        <taxon>Gammaproteobacteria</taxon>
        <taxon>Enterobacterales</taxon>
        <taxon>Enterobacteriaceae</taxon>
        <taxon>Escherichia</taxon>
    </lineage>
</organism>
<accession>D9Z4Z0</accession>
<dbReference type="GO" id="GO:0042742">
    <property type="term" value="P:defense response to bacterium"/>
    <property type="evidence" value="ECO:0007669"/>
    <property type="project" value="InterPro"/>
</dbReference>